<proteinExistence type="predicted"/>
<dbReference type="EMBL" id="JAJKFW010000024">
    <property type="protein sequence ID" value="MCC9643401.1"/>
    <property type="molecule type" value="Genomic_DNA"/>
</dbReference>
<dbReference type="RefSeq" id="WP_230274357.1">
    <property type="nucleotide sequence ID" value="NZ_JAJKFW010000024.1"/>
</dbReference>
<reference evidence="1" key="1">
    <citation type="submission" date="2021-11" db="EMBL/GenBank/DDBJ databases">
        <title>Genome sequence.</title>
        <authorList>
            <person name="Sun Q."/>
        </authorList>
    </citation>
    <scope>NUCLEOTIDE SEQUENCE</scope>
    <source>
        <strain evidence="1">JC740</strain>
    </source>
</reference>
<organism evidence="1 2">
    <name type="scientific">Rhodopirellula halodulae</name>
    <dbReference type="NCBI Taxonomy" id="2894198"/>
    <lineage>
        <taxon>Bacteria</taxon>
        <taxon>Pseudomonadati</taxon>
        <taxon>Planctomycetota</taxon>
        <taxon>Planctomycetia</taxon>
        <taxon>Pirellulales</taxon>
        <taxon>Pirellulaceae</taxon>
        <taxon>Rhodopirellula</taxon>
    </lineage>
</organism>
<gene>
    <name evidence="1" type="ORF">LOC71_14040</name>
</gene>
<comment type="caution">
    <text evidence="1">The sequence shown here is derived from an EMBL/GenBank/DDBJ whole genome shotgun (WGS) entry which is preliminary data.</text>
</comment>
<evidence type="ECO:0000313" key="1">
    <source>
        <dbReference type="EMBL" id="MCC9643401.1"/>
    </source>
</evidence>
<keyword evidence="2" id="KW-1185">Reference proteome</keyword>
<name>A0ABS8NIP2_9BACT</name>
<evidence type="ECO:0000313" key="2">
    <source>
        <dbReference type="Proteomes" id="UP001430306"/>
    </source>
</evidence>
<accession>A0ABS8NIP2</accession>
<sequence>MGGQNCWNACQIALLASLRITIRVENVTSVIVALLGKERLQFEQHAVDSRQA</sequence>
<protein>
    <submittedName>
        <fullName evidence="1">Uncharacterized protein</fullName>
    </submittedName>
</protein>
<dbReference type="Proteomes" id="UP001430306">
    <property type="component" value="Unassembled WGS sequence"/>
</dbReference>